<keyword evidence="3" id="KW-1185">Reference proteome</keyword>
<name>A0AAV7NJN4_PLEWA</name>
<keyword evidence="1" id="KW-0472">Membrane</keyword>
<accession>A0AAV7NJN4</accession>
<protein>
    <submittedName>
        <fullName evidence="2">Uncharacterized protein</fullName>
    </submittedName>
</protein>
<reference evidence="2" key="1">
    <citation type="journal article" date="2022" name="bioRxiv">
        <title>Sequencing and chromosome-scale assembly of the giantPleurodeles waltlgenome.</title>
        <authorList>
            <person name="Brown T."/>
            <person name="Elewa A."/>
            <person name="Iarovenko S."/>
            <person name="Subramanian E."/>
            <person name="Araus A.J."/>
            <person name="Petzold A."/>
            <person name="Susuki M."/>
            <person name="Suzuki K.-i.T."/>
            <person name="Hayashi T."/>
            <person name="Toyoda A."/>
            <person name="Oliveira C."/>
            <person name="Osipova E."/>
            <person name="Leigh N.D."/>
            <person name="Simon A."/>
            <person name="Yun M.H."/>
        </authorList>
    </citation>
    <scope>NUCLEOTIDE SEQUENCE</scope>
    <source>
        <strain evidence="2">20211129_DDA</strain>
        <tissue evidence="2">Liver</tissue>
    </source>
</reference>
<evidence type="ECO:0000313" key="2">
    <source>
        <dbReference type="EMBL" id="KAJ1113383.1"/>
    </source>
</evidence>
<dbReference type="AlphaFoldDB" id="A0AAV7NJN4"/>
<evidence type="ECO:0000256" key="1">
    <source>
        <dbReference type="SAM" id="Phobius"/>
    </source>
</evidence>
<gene>
    <name evidence="2" type="ORF">NDU88_001629</name>
</gene>
<comment type="caution">
    <text evidence="2">The sequence shown here is derived from an EMBL/GenBank/DDBJ whole genome shotgun (WGS) entry which is preliminary data.</text>
</comment>
<proteinExistence type="predicted"/>
<sequence length="105" mass="12261">MRMRLDTLDNEHVQMTRPGEERTVPVRCVYLVVVEVFRLHKGSQHPILVASESVLEHSLLCRKQDLYYKKQIYVKHLSLKMILLPFTFCLFSTPTVVVSKETPAF</sequence>
<feature type="transmembrane region" description="Helical" evidence="1">
    <location>
        <begin position="77"/>
        <end position="97"/>
    </location>
</feature>
<dbReference type="EMBL" id="JANPWB010000012">
    <property type="protein sequence ID" value="KAJ1113383.1"/>
    <property type="molecule type" value="Genomic_DNA"/>
</dbReference>
<keyword evidence="1" id="KW-1133">Transmembrane helix</keyword>
<evidence type="ECO:0000313" key="3">
    <source>
        <dbReference type="Proteomes" id="UP001066276"/>
    </source>
</evidence>
<organism evidence="2 3">
    <name type="scientific">Pleurodeles waltl</name>
    <name type="common">Iberian ribbed newt</name>
    <dbReference type="NCBI Taxonomy" id="8319"/>
    <lineage>
        <taxon>Eukaryota</taxon>
        <taxon>Metazoa</taxon>
        <taxon>Chordata</taxon>
        <taxon>Craniata</taxon>
        <taxon>Vertebrata</taxon>
        <taxon>Euteleostomi</taxon>
        <taxon>Amphibia</taxon>
        <taxon>Batrachia</taxon>
        <taxon>Caudata</taxon>
        <taxon>Salamandroidea</taxon>
        <taxon>Salamandridae</taxon>
        <taxon>Pleurodelinae</taxon>
        <taxon>Pleurodeles</taxon>
    </lineage>
</organism>
<dbReference type="Proteomes" id="UP001066276">
    <property type="component" value="Chromosome 8"/>
</dbReference>
<keyword evidence="1" id="KW-0812">Transmembrane</keyword>